<feature type="transmembrane region" description="Helical" evidence="1">
    <location>
        <begin position="12"/>
        <end position="32"/>
    </location>
</feature>
<keyword evidence="1" id="KW-0812">Transmembrane</keyword>
<evidence type="ECO:0000313" key="2">
    <source>
        <dbReference type="EMBL" id="EEQ99867.1"/>
    </source>
</evidence>
<dbReference type="Proteomes" id="UP000007800">
    <property type="component" value="Unassembled WGS sequence"/>
</dbReference>
<protein>
    <submittedName>
        <fullName evidence="2">Uncharacterized protein</fullName>
    </submittedName>
</protein>
<reference evidence="2 3" key="1">
    <citation type="submission" date="2008-07" db="EMBL/GenBank/DDBJ databases">
        <authorList>
            <person name="El-Sayed N."/>
            <person name="Caler E."/>
            <person name="Inman J."/>
            <person name="Amedeo P."/>
            <person name="Hass B."/>
            <person name="Wortman J."/>
        </authorList>
    </citation>
    <scope>NUCLEOTIDE SEQUENCE [LARGE SCALE GENOMIC DNA]</scope>
    <source>
        <strain evidence="3">ATCC 50983 / TXsc</strain>
    </source>
</reference>
<accession>C5LTQ5</accession>
<dbReference type="RefSeq" id="XP_002767150.1">
    <property type="nucleotide sequence ID" value="XM_002767104.1"/>
</dbReference>
<keyword evidence="3" id="KW-1185">Reference proteome</keyword>
<gene>
    <name evidence="2" type="ORF">Pmar_PMAR006539</name>
</gene>
<dbReference type="InParanoid" id="C5LTQ5"/>
<sequence length="118" mass="12992">MSDFLFGDLTAGTAILGILLGMLLAVVVPRLLKPSTTPSGEKKDYMDLVSTGQVLFDDNRKEGQCCVHSAQIFEKQVDFNAFSRQFVKIYGTNGRFGQRLVHKEGTVTSLAYTQQPTS</sequence>
<keyword evidence="1" id="KW-1133">Transmembrane helix</keyword>
<dbReference type="GeneID" id="9051978"/>
<name>C5LTQ5_PERM5</name>
<organism evidence="3">
    <name type="scientific">Perkinsus marinus (strain ATCC 50983 / TXsc)</name>
    <dbReference type="NCBI Taxonomy" id="423536"/>
    <lineage>
        <taxon>Eukaryota</taxon>
        <taxon>Sar</taxon>
        <taxon>Alveolata</taxon>
        <taxon>Perkinsozoa</taxon>
        <taxon>Perkinsea</taxon>
        <taxon>Perkinsida</taxon>
        <taxon>Perkinsidae</taxon>
        <taxon>Perkinsus</taxon>
    </lineage>
</organism>
<dbReference type="EMBL" id="GG685402">
    <property type="protein sequence ID" value="EEQ99867.1"/>
    <property type="molecule type" value="Genomic_DNA"/>
</dbReference>
<evidence type="ECO:0000256" key="1">
    <source>
        <dbReference type="SAM" id="Phobius"/>
    </source>
</evidence>
<proteinExistence type="predicted"/>
<keyword evidence="1" id="KW-0472">Membrane</keyword>
<dbReference type="AlphaFoldDB" id="C5LTQ5"/>
<evidence type="ECO:0000313" key="3">
    <source>
        <dbReference type="Proteomes" id="UP000007800"/>
    </source>
</evidence>